<sequence length="123" mass="13312">MLHVVLYNYSPSNHLVILQDPGDSLPEVYKPPQVNYFILAKQLTIASKFCVCKMSKLLIFFLLVALLAFVSSEAAECVAKGHNCFVGKSTCCTAPDLNTVRMPTAVAAVTAAGYTGGRKMKIP</sequence>
<evidence type="ECO:0000256" key="1">
    <source>
        <dbReference type="SAM" id="Phobius"/>
    </source>
</evidence>
<evidence type="ECO:0000313" key="3">
    <source>
        <dbReference type="Proteomes" id="UP000826195"/>
    </source>
</evidence>
<organism evidence="2 3">
    <name type="scientific">Cotesia glomerata</name>
    <name type="common">Lepidopteran parasitic wasp</name>
    <name type="synonym">Apanteles glomeratus</name>
    <dbReference type="NCBI Taxonomy" id="32391"/>
    <lineage>
        <taxon>Eukaryota</taxon>
        <taxon>Metazoa</taxon>
        <taxon>Ecdysozoa</taxon>
        <taxon>Arthropoda</taxon>
        <taxon>Hexapoda</taxon>
        <taxon>Insecta</taxon>
        <taxon>Pterygota</taxon>
        <taxon>Neoptera</taxon>
        <taxon>Endopterygota</taxon>
        <taxon>Hymenoptera</taxon>
        <taxon>Apocrita</taxon>
        <taxon>Ichneumonoidea</taxon>
        <taxon>Braconidae</taxon>
        <taxon>Microgastrinae</taxon>
        <taxon>Cotesia</taxon>
    </lineage>
</organism>
<reference evidence="2 3" key="1">
    <citation type="journal article" date="2021" name="J. Hered.">
        <title>A chromosome-level genome assembly of the parasitoid wasp, Cotesia glomerata (Hymenoptera: Braconidae).</title>
        <authorList>
            <person name="Pinto B.J."/>
            <person name="Weis J.J."/>
            <person name="Gamble T."/>
            <person name="Ode P.J."/>
            <person name="Paul R."/>
            <person name="Zaspel J.M."/>
        </authorList>
    </citation>
    <scope>NUCLEOTIDE SEQUENCE [LARGE SCALE GENOMIC DNA]</scope>
    <source>
        <strain evidence="2">CgM1</strain>
    </source>
</reference>
<evidence type="ECO:0000313" key="2">
    <source>
        <dbReference type="EMBL" id="KAH0552777.1"/>
    </source>
</evidence>
<dbReference type="Proteomes" id="UP000826195">
    <property type="component" value="Unassembled WGS sequence"/>
</dbReference>
<comment type="caution">
    <text evidence="2">The sequence shown here is derived from an EMBL/GenBank/DDBJ whole genome shotgun (WGS) entry which is preliminary data.</text>
</comment>
<keyword evidence="1" id="KW-0472">Membrane</keyword>
<feature type="transmembrane region" description="Helical" evidence="1">
    <location>
        <begin position="57"/>
        <end position="75"/>
    </location>
</feature>
<gene>
    <name evidence="2" type="ORF">KQX54_015084</name>
</gene>
<keyword evidence="1" id="KW-0812">Transmembrane</keyword>
<protein>
    <submittedName>
        <fullName evidence="2">Uncharacterized protein</fullName>
    </submittedName>
</protein>
<keyword evidence="3" id="KW-1185">Reference proteome</keyword>
<dbReference type="AlphaFoldDB" id="A0AAV7INC9"/>
<name>A0AAV7INC9_COTGL</name>
<keyword evidence="1" id="KW-1133">Transmembrane helix</keyword>
<proteinExistence type="predicted"/>
<dbReference type="EMBL" id="JAHXZJ010001492">
    <property type="protein sequence ID" value="KAH0552777.1"/>
    <property type="molecule type" value="Genomic_DNA"/>
</dbReference>
<accession>A0AAV7INC9</accession>